<dbReference type="EMBL" id="WRXN01000017">
    <property type="protein sequence ID" value="MVT11879.1"/>
    <property type="molecule type" value="Genomic_DNA"/>
</dbReference>
<evidence type="ECO:0000313" key="1">
    <source>
        <dbReference type="EMBL" id="MVT11879.1"/>
    </source>
</evidence>
<gene>
    <name evidence="1" type="ORF">GO493_26710</name>
</gene>
<dbReference type="RefSeq" id="WP_198315842.1">
    <property type="nucleotide sequence ID" value="NZ_WRXN01000017.1"/>
</dbReference>
<name>A0A7K1UBW1_9BACT</name>
<organism evidence="1 2">
    <name type="scientific">Chitinophaga tropicalis</name>
    <dbReference type="NCBI Taxonomy" id="2683588"/>
    <lineage>
        <taxon>Bacteria</taxon>
        <taxon>Pseudomonadati</taxon>
        <taxon>Bacteroidota</taxon>
        <taxon>Chitinophagia</taxon>
        <taxon>Chitinophagales</taxon>
        <taxon>Chitinophagaceae</taxon>
        <taxon>Chitinophaga</taxon>
    </lineage>
</organism>
<reference evidence="1 2" key="1">
    <citation type="submission" date="2019-12" db="EMBL/GenBank/DDBJ databases">
        <title>Chitinophaga sp. strain ysch24 (GDMCC 1.1355), whole genome shotgun sequence.</title>
        <authorList>
            <person name="Zhang X."/>
        </authorList>
    </citation>
    <scope>NUCLEOTIDE SEQUENCE [LARGE SCALE GENOMIC DNA]</scope>
    <source>
        <strain evidence="2">ysch24</strain>
    </source>
</reference>
<protein>
    <submittedName>
        <fullName evidence="1">Uncharacterized protein</fullName>
    </submittedName>
</protein>
<accession>A0A7K1UBW1</accession>
<dbReference type="Proteomes" id="UP000461730">
    <property type="component" value="Unassembled WGS sequence"/>
</dbReference>
<keyword evidence="2" id="KW-1185">Reference proteome</keyword>
<proteinExistence type="predicted"/>
<comment type="caution">
    <text evidence="1">The sequence shown here is derived from an EMBL/GenBank/DDBJ whole genome shotgun (WGS) entry which is preliminary data.</text>
</comment>
<evidence type="ECO:0000313" key="2">
    <source>
        <dbReference type="Proteomes" id="UP000461730"/>
    </source>
</evidence>
<dbReference type="AlphaFoldDB" id="A0A7K1UBW1"/>
<sequence length="114" mass="13105">MIKVKGLYKVLAVILLTVFTINITPRAFIHQFFPHEDTEDVPVHHTDPAFSVKHLHCGFLQQVDPEPYEHTGVFFYSALVQHIIWRFPTPVIPVLSYVPHRMLSPRAPPVISLI</sequence>